<feature type="transmembrane region" description="Helical" evidence="5">
    <location>
        <begin position="356"/>
        <end position="384"/>
    </location>
</feature>
<organism evidence="7 8">
    <name type="scientific">Candidatus Kerfeldbacteria bacterium RIFCSPHIGHO2_02_FULL_42_14</name>
    <dbReference type="NCBI Taxonomy" id="1798540"/>
    <lineage>
        <taxon>Bacteria</taxon>
        <taxon>Candidatus Kerfeldiibacteriota</taxon>
    </lineage>
</organism>
<dbReference type="Pfam" id="PF04932">
    <property type="entry name" value="Wzy_C"/>
    <property type="match status" value="1"/>
</dbReference>
<comment type="subcellular location">
    <subcellularLocation>
        <location evidence="1">Membrane</location>
        <topology evidence="1">Multi-pass membrane protein</topology>
    </subcellularLocation>
</comment>
<feature type="transmembrane region" description="Helical" evidence="5">
    <location>
        <begin position="405"/>
        <end position="421"/>
    </location>
</feature>
<feature type="transmembrane region" description="Helical" evidence="5">
    <location>
        <begin position="272"/>
        <end position="292"/>
    </location>
</feature>
<evidence type="ECO:0000259" key="6">
    <source>
        <dbReference type="Pfam" id="PF04932"/>
    </source>
</evidence>
<protein>
    <recommendedName>
        <fullName evidence="6">O-antigen ligase-related domain-containing protein</fullName>
    </recommendedName>
</protein>
<feature type="domain" description="O-antigen ligase-related" evidence="6">
    <location>
        <begin position="230"/>
        <end position="374"/>
    </location>
</feature>
<dbReference type="Proteomes" id="UP000177165">
    <property type="component" value="Unassembled WGS sequence"/>
</dbReference>
<comment type="caution">
    <text evidence="7">The sequence shown here is derived from an EMBL/GenBank/DDBJ whole genome shotgun (WGS) entry which is preliminary data.</text>
</comment>
<dbReference type="STRING" id="1798540.A3B74_04255"/>
<accession>A0A1G2ARD2</accession>
<sequence>MRHRLSTFLSMLVYVFVFLLPLQTRWMLTQGTLNNELWEYGSFSLYAIDILFFLILTTWLISHAQYKKTTNDRSIPHAPHSALIIVFMLLAVIGFFSLTWSLDSKLSGYAWLRLMEGLILVGILQQSHIHTKKILWALLAAGVFQSIFAYIQFAMQEVPETKWLGLAAQSPLTHGVSVIETSQYRLLRSYGSFPHPNMLAGWLLITLFAGSALVMTSGSIKKRFIVTVGSLIITLGIFLTFSRSAWLALLFGLLIAGIATSHTHYRARQWKWIGIILFLFLTLIASSSEIVFSRLASNARLEQQSQETRKLYTTQALQLLHDDQWIFGVGLGTYTYAVYKKIDDTQPGWWYQPVHYVPLIILIEIGIFGLLAYIILLITIGISLAQYTSHHAPYREYAEHAKRSMLFLPMTLNAALVIFLGSFDHYFWTLTSGILIFWLIIGLWFKEWKYIHHAHNKLDFE</sequence>
<feature type="transmembrane region" description="Helical" evidence="5">
    <location>
        <begin position="82"/>
        <end position="102"/>
    </location>
</feature>
<reference evidence="7 8" key="1">
    <citation type="journal article" date="2016" name="Nat. Commun.">
        <title>Thousands of microbial genomes shed light on interconnected biogeochemical processes in an aquifer system.</title>
        <authorList>
            <person name="Anantharaman K."/>
            <person name="Brown C.T."/>
            <person name="Hug L.A."/>
            <person name="Sharon I."/>
            <person name="Castelle C.J."/>
            <person name="Probst A.J."/>
            <person name="Thomas B.C."/>
            <person name="Singh A."/>
            <person name="Wilkins M.J."/>
            <person name="Karaoz U."/>
            <person name="Brodie E.L."/>
            <person name="Williams K.H."/>
            <person name="Hubbard S.S."/>
            <person name="Banfield J.F."/>
        </authorList>
    </citation>
    <scope>NUCLEOTIDE SEQUENCE [LARGE SCALE GENOMIC DNA]</scope>
</reference>
<dbReference type="PANTHER" id="PTHR37422:SF23">
    <property type="entry name" value="TEICHURONIC ACID BIOSYNTHESIS PROTEIN TUAE"/>
    <property type="match status" value="1"/>
</dbReference>
<dbReference type="EMBL" id="MHKB01000014">
    <property type="protein sequence ID" value="OGY78547.1"/>
    <property type="molecule type" value="Genomic_DNA"/>
</dbReference>
<feature type="transmembrane region" description="Helical" evidence="5">
    <location>
        <begin position="136"/>
        <end position="155"/>
    </location>
</feature>
<evidence type="ECO:0000256" key="2">
    <source>
        <dbReference type="ARBA" id="ARBA00022692"/>
    </source>
</evidence>
<proteinExistence type="predicted"/>
<feature type="transmembrane region" description="Helical" evidence="5">
    <location>
        <begin position="7"/>
        <end position="28"/>
    </location>
</feature>
<feature type="transmembrane region" description="Helical" evidence="5">
    <location>
        <begin position="247"/>
        <end position="265"/>
    </location>
</feature>
<dbReference type="AlphaFoldDB" id="A0A1G2ARD2"/>
<evidence type="ECO:0000256" key="3">
    <source>
        <dbReference type="ARBA" id="ARBA00022989"/>
    </source>
</evidence>
<feature type="transmembrane region" description="Helical" evidence="5">
    <location>
        <begin position="427"/>
        <end position="445"/>
    </location>
</feature>
<evidence type="ECO:0000313" key="8">
    <source>
        <dbReference type="Proteomes" id="UP000177165"/>
    </source>
</evidence>
<name>A0A1G2ARD2_9BACT</name>
<feature type="transmembrane region" description="Helical" evidence="5">
    <location>
        <begin position="199"/>
        <end position="217"/>
    </location>
</feature>
<feature type="transmembrane region" description="Helical" evidence="5">
    <location>
        <begin position="40"/>
        <end position="61"/>
    </location>
</feature>
<evidence type="ECO:0000256" key="4">
    <source>
        <dbReference type="ARBA" id="ARBA00023136"/>
    </source>
</evidence>
<dbReference type="PANTHER" id="PTHR37422">
    <property type="entry name" value="TEICHURONIC ACID BIOSYNTHESIS PROTEIN TUAE"/>
    <property type="match status" value="1"/>
</dbReference>
<keyword evidence="2 5" id="KW-0812">Transmembrane</keyword>
<evidence type="ECO:0000256" key="5">
    <source>
        <dbReference type="SAM" id="Phobius"/>
    </source>
</evidence>
<feature type="transmembrane region" description="Helical" evidence="5">
    <location>
        <begin position="224"/>
        <end position="241"/>
    </location>
</feature>
<gene>
    <name evidence="7" type="ORF">A3B74_04255</name>
</gene>
<feature type="transmembrane region" description="Helical" evidence="5">
    <location>
        <begin position="108"/>
        <end position="124"/>
    </location>
</feature>
<evidence type="ECO:0000313" key="7">
    <source>
        <dbReference type="EMBL" id="OGY78547.1"/>
    </source>
</evidence>
<dbReference type="InterPro" id="IPR051533">
    <property type="entry name" value="WaaL-like"/>
</dbReference>
<dbReference type="GO" id="GO:0016020">
    <property type="term" value="C:membrane"/>
    <property type="evidence" value="ECO:0007669"/>
    <property type="project" value="UniProtKB-SubCell"/>
</dbReference>
<dbReference type="InterPro" id="IPR007016">
    <property type="entry name" value="O-antigen_ligase-rel_domated"/>
</dbReference>
<evidence type="ECO:0000256" key="1">
    <source>
        <dbReference type="ARBA" id="ARBA00004141"/>
    </source>
</evidence>
<keyword evidence="3 5" id="KW-1133">Transmembrane helix</keyword>
<keyword evidence="4 5" id="KW-0472">Membrane</keyword>